<proteinExistence type="predicted"/>
<dbReference type="EMBL" id="ML994616">
    <property type="protein sequence ID" value="KAF2191632.1"/>
    <property type="molecule type" value="Genomic_DNA"/>
</dbReference>
<sequence>MASGCGSSTRTIAAGRAYPLYSKLHNIAIWLRSSSLHSDNWRDAVGLSLRIDNTTQWSSWYKVIDNAMKKQQINQFLMDRNTELDDNVLNGSDWDLLDKTHAFLQPFALATLYAEGKCSSVAQSLVLIDALFLHYEQAKVCI</sequence>
<organism evidence="1 2">
    <name type="scientific">Zopfia rhizophila CBS 207.26</name>
    <dbReference type="NCBI Taxonomy" id="1314779"/>
    <lineage>
        <taxon>Eukaryota</taxon>
        <taxon>Fungi</taxon>
        <taxon>Dikarya</taxon>
        <taxon>Ascomycota</taxon>
        <taxon>Pezizomycotina</taxon>
        <taxon>Dothideomycetes</taxon>
        <taxon>Dothideomycetes incertae sedis</taxon>
        <taxon>Zopfiaceae</taxon>
        <taxon>Zopfia</taxon>
    </lineage>
</organism>
<dbReference type="Proteomes" id="UP000800200">
    <property type="component" value="Unassembled WGS sequence"/>
</dbReference>
<protein>
    <submittedName>
        <fullName evidence="1">Uncharacterized protein</fullName>
    </submittedName>
</protein>
<name>A0A6A6EL12_9PEZI</name>
<evidence type="ECO:0000313" key="1">
    <source>
        <dbReference type="EMBL" id="KAF2191632.1"/>
    </source>
</evidence>
<dbReference type="AlphaFoldDB" id="A0A6A6EL12"/>
<reference evidence="1" key="1">
    <citation type="journal article" date="2020" name="Stud. Mycol.">
        <title>101 Dothideomycetes genomes: a test case for predicting lifestyles and emergence of pathogens.</title>
        <authorList>
            <person name="Haridas S."/>
            <person name="Albert R."/>
            <person name="Binder M."/>
            <person name="Bloem J."/>
            <person name="Labutti K."/>
            <person name="Salamov A."/>
            <person name="Andreopoulos B."/>
            <person name="Baker S."/>
            <person name="Barry K."/>
            <person name="Bills G."/>
            <person name="Bluhm B."/>
            <person name="Cannon C."/>
            <person name="Castanera R."/>
            <person name="Culley D."/>
            <person name="Daum C."/>
            <person name="Ezra D."/>
            <person name="Gonzalez J."/>
            <person name="Henrissat B."/>
            <person name="Kuo A."/>
            <person name="Liang C."/>
            <person name="Lipzen A."/>
            <person name="Lutzoni F."/>
            <person name="Magnuson J."/>
            <person name="Mondo S."/>
            <person name="Nolan M."/>
            <person name="Ohm R."/>
            <person name="Pangilinan J."/>
            <person name="Park H.-J."/>
            <person name="Ramirez L."/>
            <person name="Alfaro M."/>
            <person name="Sun H."/>
            <person name="Tritt A."/>
            <person name="Yoshinaga Y."/>
            <person name="Zwiers L.-H."/>
            <person name="Turgeon B."/>
            <person name="Goodwin S."/>
            <person name="Spatafora J."/>
            <person name="Crous P."/>
            <person name="Grigoriev I."/>
        </authorList>
    </citation>
    <scope>NUCLEOTIDE SEQUENCE</scope>
    <source>
        <strain evidence="1">CBS 207.26</strain>
    </source>
</reference>
<dbReference type="OrthoDB" id="3791344at2759"/>
<keyword evidence="2" id="KW-1185">Reference proteome</keyword>
<accession>A0A6A6EL12</accession>
<evidence type="ECO:0000313" key="2">
    <source>
        <dbReference type="Proteomes" id="UP000800200"/>
    </source>
</evidence>
<gene>
    <name evidence="1" type="ORF">K469DRAFT_556285</name>
</gene>